<dbReference type="EMBL" id="JTDK01000002">
    <property type="protein sequence ID" value="KHK99594.1"/>
    <property type="molecule type" value="Genomic_DNA"/>
</dbReference>
<dbReference type="Pfam" id="PF00106">
    <property type="entry name" value="adh_short"/>
    <property type="match status" value="1"/>
</dbReference>
<evidence type="ECO:0000313" key="5">
    <source>
        <dbReference type="Proteomes" id="UP000031030"/>
    </source>
</evidence>
<dbReference type="InterPro" id="IPR002347">
    <property type="entry name" value="SDR_fam"/>
</dbReference>
<dbReference type="FunFam" id="3.40.50.720:FF:000084">
    <property type="entry name" value="Short-chain dehydrogenase reductase"/>
    <property type="match status" value="1"/>
</dbReference>
<dbReference type="OrthoDB" id="8959163at2"/>
<sequence length="268" mass="26707">MDLGLAGRVAIVTGAGRGIGLAVVRTLAAEGATVLAASRSITAELTALAEAGSPHPEGAVRAVAADLTDPEAAARLVELAGELGAVSVLVNNVGGVRPRTGGFGSVTDDDWTGAFQLNALTAIRMTRAVLPVMREQRNGAVVTVASVNALLPDPAVIDYSAAKAALVNFSKSLSKEVGADGIRVNTVSPGPVATDLWLGDGGVAATLSASGGTERDQVVAGAAASMVTGRFTRPDEVAALVAFLAADRVAGNITGADFVIDGGLTAEL</sequence>
<evidence type="ECO:0000256" key="1">
    <source>
        <dbReference type="ARBA" id="ARBA00006484"/>
    </source>
</evidence>
<evidence type="ECO:0000313" key="4">
    <source>
        <dbReference type="EMBL" id="KHK99594.1"/>
    </source>
</evidence>
<evidence type="ECO:0000256" key="3">
    <source>
        <dbReference type="RuleBase" id="RU000363"/>
    </source>
</evidence>
<dbReference type="PANTHER" id="PTHR42879">
    <property type="entry name" value="3-OXOACYL-(ACYL-CARRIER-PROTEIN) REDUCTASE"/>
    <property type="match status" value="1"/>
</dbReference>
<dbReference type="GO" id="GO:0032787">
    <property type="term" value="P:monocarboxylic acid metabolic process"/>
    <property type="evidence" value="ECO:0007669"/>
    <property type="project" value="UniProtKB-ARBA"/>
</dbReference>
<keyword evidence="2" id="KW-0560">Oxidoreductase</keyword>
<dbReference type="Proteomes" id="UP000031030">
    <property type="component" value="Unassembled WGS sequence"/>
</dbReference>
<dbReference type="Gene3D" id="3.40.50.720">
    <property type="entry name" value="NAD(P)-binding Rossmann-like Domain"/>
    <property type="match status" value="1"/>
</dbReference>
<dbReference type="GO" id="GO:0016491">
    <property type="term" value="F:oxidoreductase activity"/>
    <property type="evidence" value="ECO:0007669"/>
    <property type="project" value="UniProtKB-KW"/>
</dbReference>
<gene>
    <name evidence="4" type="ORF">LK09_03035</name>
</gene>
<keyword evidence="5" id="KW-1185">Reference proteome</keyword>
<evidence type="ECO:0000256" key="2">
    <source>
        <dbReference type="ARBA" id="ARBA00023002"/>
    </source>
</evidence>
<comment type="caution">
    <text evidence="4">The sequence shown here is derived from an EMBL/GenBank/DDBJ whole genome shotgun (WGS) entry which is preliminary data.</text>
</comment>
<dbReference type="PRINTS" id="PR00080">
    <property type="entry name" value="SDRFAMILY"/>
</dbReference>
<dbReference type="STRING" id="1348253.LK09_03035"/>
<dbReference type="PANTHER" id="PTHR42879:SF6">
    <property type="entry name" value="NADPH-DEPENDENT REDUCTASE BACG"/>
    <property type="match status" value="1"/>
</dbReference>
<dbReference type="AlphaFoldDB" id="A0A0B2A7V2"/>
<dbReference type="SUPFAM" id="SSF51735">
    <property type="entry name" value="NAD(P)-binding Rossmann-fold domains"/>
    <property type="match status" value="1"/>
</dbReference>
<dbReference type="PRINTS" id="PR00081">
    <property type="entry name" value="GDHRDH"/>
</dbReference>
<name>A0A0B2A7V2_9MICO</name>
<dbReference type="RefSeq" id="WP_039395626.1">
    <property type="nucleotide sequence ID" value="NZ_JTDK01000002.1"/>
</dbReference>
<accession>A0A0B2A7V2</accession>
<reference evidence="4 5" key="1">
    <citation type="submission" date="2014-11" db="EMBL/GenBank/DDBJ databases">
        <title>Genome sequence of Microbacterium mangrovi MUSC 115(T).</title>
        <authorList>
            <person name="Lee L.-H."/>
        </authorList>
    </citation>
    <scope>NUCLEOTIDE SEQUENCE [LARGE SCALE GENOMIC DNA]</scope>
    <source>
        <strain evidence="4 5">MUSC 115</strain>
    </source>
</reference>
<protein>
    <submittedName>
        <fullName evidence="4">3-oxoacyl-ACP reductase</fullName>
    </submittedName>
</protein>
<dbReference type="InterPro" id="IPR050259">
    <property type="entry name" value="SDR"/>
</dbReference>
<dbReference type="InterPro" id="IPR036291">
    <property type="entry name" value="NAD(P)-bd_dom_sf"/>
</dbReference>
<proteinExistence type="inferred from homology"/>
<dbReference type="InterPro" id="IPR020904">
    <property type="entry name" value="Sc_DH/Rdtase_CS"/>
</dbReference>
<organism evidence="4 5">
    <name type="scientific">Microbacterium mangrovi</name>
    <dbReference type="NCBI Taxonomy" id="1348253"/>
    <lineage>
        <taxon>Bacteria</taxon>
        <taxon>Bacillati</taxon>
        <taxon>Actinomycetota</taxon>
        <taxon>Actinomycetes</taxon>
        <taxon>Micrococcales</taxon>
        <taxon>Microbacteriaceae</taxon>
        <taxon>Microbacterium</taxon>
    </lineage>
</organism>
<dbReference type="PROSITE" id="PS00061">
    <property type="entry name" value="ADH_SHORT"/>
    <property type="match status" value="1"/>
</dbReference>
<comment type="similarity">
    <text evidence="1 3">Belongs to the short-chain dehydrogenases/reductases (SDR) family.</text>
</comment>